<evidence type="ECO:0000256" key="2">
    <source>
        <dbReference type="SAM" id="Phobius"/>
    </source>
</evidence>
<proteinExistence type="predicted"/>
<dbReference type="AlphaFoldDB" id="A0A147K799"/>
<dbReference type="RefSeq" id="WP_059351355.1">
    <property type="nucleotide sequence ID" value="NZ_LDYG01000032.1"/>
</dbReference>
<keyword evidence="2" id="KW-0812">Transmembrane</keyword>
<organism evidence="3 4">
    <name type="scientific">Bacillus coahuilensis p1.1.43</name>
    <dbReference type="NCBI Taxonomy" id="1150625"/>
    <lineage>
        <taxon>Bacteria</taxon>
        <taxon>Bacillati</taxon>
        <taxon>Bacillota</taxon>
        <taxon>Bacilli</taxon>
        <taxon>Bacillales</taxon>
        <taxon>Bacillaceae</taxon>
        <taxon>Bacillus</taxon>
    </lineage>
</organism>
<dbReference type="STRING" id="1150625.Q75_10830"/>
<dbReference type="GO" id="GO:0042834">
    <property type="term" value="F:peptidoglycan binding"/>
    <property type="evidence" value="ECO:0007669"/>
    <property type="project" value="InterPro"/>
</dbReference>
<dbReference type="SUPFAM" id="SSF110997">
    <property type="entry name" value="Sporulation related repeat"/>
    <property type="match status" value="1"/>
</dbReference>
<evidence type="ECO:0000256" key="1">
    <source>
        <dbReference type="SAM" id="MobiDB-lite"/>
    </source>
</evidence>
<feature type="region of interest" description="Disordered" evidence="1">
    <location>
        <begin position="16"/>
        <end position="42"/>
    </location>
</feature>
<evidence type="ECO:0000313" key="4">
    <source>
        <dbReference type="Proteomes" id="UP000074108"/>
    </source>
</evidence>
<dbReference type="EMBL" id="LDYG01000032">
    <property type="protein sequence ID" value="KUP05871.1"/>
    <property type="molecule type" value="Genomic_DNA"/>
</dbReference>
<keyword evidence="2" id="KW-1133">Transmembrane helix</keyword>
<keyword evidence="2" id="KW-0472">Membrane</keyword>
<dbReference type="InterPro" id="IPR036680">
    <property type="entry name" value="SPOR-like_sf"/>
</dbReference>
<dbReference type="Proteomes" id="UP000074108">
    <property type="component" value="Unassembled WGS sequence"/>
</dbReference>
<keyword evidence="4" id="KW-1185">Reference proteome</keyword>
<name>A0A147K799_9BACI</name>
<dbReference type="PATRIC" id="fig|1150625.3.peg.2304"/>
<gene>
    <name evidence="3" type="ORF">Q75_10830</name>
</gene>
<protein>
    <recommendedName>
        <fullName evidence="5">SPOR domain-containing protein</fullName>
    </recommendedName>
</protein>
<comment type="caution">
    <text evidence="3">The sequence shown here is derived from an EMBL/GenBank/DDBJ whole genome shotgun (WGS) entry which is preliminary data.</text>
</comment>
<reference evidence="3 4" key="1">
    <citation type="journal article" date="2016" name="Front. Microbiol.">
        <title>Microevolution Analysis of Bacillus coahuilensis Unveils Differences in Phosphorus Acquisition Strategies and Their Regulation.</title>
        <authorList>
            <person name="Gomez-Lunar Z."/>
            <person name="Hernandez-Gonzalez I."/>
            <person name="Rodriguez-Torres M.D."/>
            <person name="Souza V."/>
            <person name="Olmedo-Alvarez G."/>
        </authorList>
    </citation>
    <scope>NUCLEOTIDE SEQUENCE [LARGE SCALE GENOMIC DNA]</scope>
    <source>
        <strain evidence="4">p1.1.43</strain>
    </source>
</reference>
<dbReference type="OrthoDB" id="2966654at2"/>
<evidence type="ECO:0000313" key="3">
    <source>
        <dbReference type="EMBL" id="KUP05871.1"/>
    </source>
</evidence>
<sequence length="315" mass="34581">MKSEKEIKVKINGETKTFTEGPPVHDWKAGSDEVAASEETQKETTNEHKIYYFPQKNVKRKNPRLHRSTVKQPSGFRIWKLVGPMLTAVLIGVLLGVIILQMIKQDKNEPTSALVDVTNTSKEANEGATEVLTPSTLPGFNLHVVQGGYFSQQDSATTQLASFKDKNIPSEVLTINNEYYIWTGLASTKESADKLETSYKELGVDVFDKSIGIPAKDITLSEGDAQTVGKVATVFPEMVKTYSSFQSTGKAEVTVFKDQIASISGAATANENVKKLQAAVSEAYQSLETYVSGEGNESDVQQKMLTVLKEYLLVN</sequence>
<feature type="transmembrane region" description="Helical" evidence="2">
    <location>
        <begin position="81"/>
        <end position="103"/>
    </location>
</feature>
<accession>A0A147K799</accession>
<evidence type="ECO:0008006" key="5">
    <source>
        <dbReference type="Google" id="ProtNLM"/>
    </source>
</evidence>